<reference evidence="1" key="1">
    <citation type="submission" date="2021-02" db="EMBL/GenBank/DDBJ databases">
        <title>cfr and optrA-positive Staphylococcus spp.</title>
        <authorList>
            <person name="Chen L."/>
        </authorList>
    </citation>
    <scope>NUCLEOTIDE SEQUENCE</scope>
    <source>
        <strain evidence="1">GDQ20D70P</strain>
    </source>
</reference>
<dbReference type="EMBL" id="CP069389">
    <property type="protein sequence ID" value="QRN90688.1"/>
    <property type="molecule type" value="Genomic_DNA"/>
</dbReference>
<dbReference type="RefSeq" id="WP_084756558.1">
    <property type="nucleotide sequence ID" value="NZ_CAJVGN010000002.1"/>
</dbReference>
<organism evidence="1 2">
    <name type="scientific">Mammaliicoccus sciuri</name>
    <name type="common">Staphylococcus sciuri</name>
    <dbReference type="NCBI Taxonomy" id="1296"/>
    <lineage>
        <taxon>Bacteria</taxon>
        <taxon>Bacillati</taxon>
        <taxon>Bacillota</taxon>
        <taxon>Bacilli</taxon>
        <taxon>Bacillales</taxon>
        <taxon>Staphylococcaceae</taxon>
        <taxon>Mammaliicoccus</taxon>
    </lineage>
</organism>
<name>A0AB37HKE6_MAMSC</name>
<sequence length="65" mass="7622">MLEQIFEAHNKKYMFSKIVNLWGDEEIGLYENSDLIGYLNEKYSVEEAIKLITAHQEFKKLGVIV</sequence>
<evidence type="ECO:0000313" key="1">
    <source>
        <dbReference type="EMBL" id="QRN90688.1"/>
    </source>
</evidence>
<protein>
    <submittedName>
        <fullName evidence="1">Uncharacterized protein</fullName>
    </submittedName>
</protein>
<dbReference type="Proteomes" id="UP000640299">
    <property type="component" value="Chromosome"/>
</dbReference>
<proteinExistence type="predicted"/>
<gene>
    <name evidence="1" type="ORF">JRU67_11590</name>
</gene>
<evidence type="ECO:0000313" key="2">
    <source>
        <dbReference type="Proteomes" id="UP000640299"/>
    </source>
</evidence>
<dbReference type="AlphaFoldDB" id="A0AB37HKE6"/>
<accession>A0AB37HKE6</accession>